<evidence type="ECO:0000313" key="1">
    <source>
        <dbReference type="EMBL" id="RZC77631.1"/>
    </source>
</evidence>
<proteinExistence type="predicted"/>
<gene>
    <name evidence="1" type="ORF">C5167_001798</name>
</gene>
<name>A0A4Y7KZW1_PAPSO</name>
<evidence type="ECO:0000313" key="2">
    <source>
        <dbReference type="Proteomes" id="UP000316621"/>
    </source>
</evidence>
<accession>A0A4Y7KZW1</accession>
<dbReference type="AlphaFoldDB" id="A0A4Y7KZW1"/>
<sequence>MSSSWISYCFLQQFFCSRNLELRISDLLCLNVSLDLHVFIVESCSHSVIFEVVRLMVPIEACTWYSSYLDENFSYHFSPLLPLKHANNPMMVFTIASVESTH</sequence>
<dbReference type="Gramene" id="RZC77631">
    <property type="protein sequence ID" value="RZC77631"/>
    <property type="gene ID" value="C5167_001798"/>
</dbReference>
<protein>
    <submittedName>
        <fullName evidence="1">Uncharacterized protein</fullName>
    </submittedName>
</protein>
<dbReference type="Proteomes" id="UP000316621">
    <property type="component" value="Chromosome 9"/>
</dbReference>
<keyword evidence="2" id="KW-1185">Reference proteome</keyword>
<dbReference type="EMBL" id="CM010723">
    <property type="protein sequence ID" value="RZC77631.1"/>
    <property type="molecule type" value="Genomic_DNA"/>
</dbReference>
<organism evidence="1 2">
    <name type="scientific">Papaver somniferum</name>
    <name type="common">Opium poppy</name>
    <dbReference type="NCBI Taxonomy" id="3469"/>
    <lineage>
        <taxon>Eukaryota</taxon>
        <taxon>Viridiplantae</taxon>
        <taxon>Streptophyta</taxon>
        <taxon>Embryophyta</taxon>
        <taxon>Tracheophyta</taxon>
        <taxon>Spermatophyta</taxon>
        <taxon>Magnoliopsida</taxon>
        <taxon>Ranunculales</taxon>
        <taxon>Papaveraceae</taxon>
        <taxon>Papaveroideae</taxon>
        <taxon>Papaver</taxon>
    </lineage>
</organism>
<reference evidence="1 2" key="1">
    <citation type="journal article" date="2018" name="Science">
        <title>The opium poppy genome and morphinan production.</title>
        <authorList>
            <person name="Guo L."/>
            <person name="Winzer T."/>
            <person name="Yang X."/>
            <person name="Li Y."/>
            <person name="Ning Z."/>
            <person name="He Z."/>
            <person name="Teodor R."/>
            <person name="Lu Y."/>
            <person name="Bowser T.A."/>
            <person name="Graham I.A."/>
            <person name="Ye K."/>
        </authorList>
    </citation>
    <scope>NUCLEOTIDE SEQUENCE [LARGE SCALE GENOMIC DNA]</scope>
    <source>
        <strain evidence="2">cv. HN1</strain>
        <tissue evidence="1">Leaves</tissue>
    </source>
</reference>